<evidence type="ECO:0000313" key="4">
    <source>
        <dbReference type="Proteomes" id="UP000655044"/>
    </source>
</evidence>
<dbReference type="PANTHER" id="PTHR43252:SF6">
    <property type="entry name" value="NEGATIVE TRANSCRIPTION REGULATOR PADR"/>
    <property type="match status" value="1"/>
</dbReference>
<dbReference type="InterPro" id="IPR005149">
    <property type="entry name" value="Tscrpt_reg_PadR_N"/>
</dbReference>
<organism evidence="3 4">
    <name type="scientific">Planobispora rosea</name>
    <dbReference type="NCBI Taxonomy" id="35762"/>
    <lineage>
        <taxon>Bacteria</taxon>
        <taxon>Bacillati</taxon>
        <taxon>Actinomycetota</taxon>
        <taxon>Actinomycetes</taxon>
        <taxon>Streptosporangiales</taxon>
        <taxon>Streptosporangiaceae</taxon>
        <taxon>Planobispora</taxon>
    </lineage>
</organism>
<proteinExistence type="predicted"/>
<dbReference type="Gene3D" id="1.10.10.10">
    <property type="entry name" value="Winged helix-like DNA-binding domain superfamily/Winged helix DNA-binding domain"/>
    <property type="match status" value="1"/>
</dbReference>
<dbReference type="Pfam" id="PF10400">
    <property type="entry name" value="Vir_act_alpha_C"/>
    <property type="match status" value="1"/>
</dbReference>
<feature type="domain" description="Transcription regulator PadR C-terminal" evidence="2">
    <location>
        <begin position="90"/>
        <end position="171"/>
    </location>
</feature>
<sequence>MSLRHAVLGLLTEGPASGYDLLKVFEASLANVWPATQSQLYGELGRLADAGLIEVVAEGPRGRKEYGLTEAGLAELRRWLIEVEPESFRRTDMLLRVFFLGVVSPEQAQAYLREQGAVAARGRESLEEIRSTVDKGDLENAPLAVYGRIALEWGLRFTAMQQEWAEWAARQVDRIGERHTAAAPGTDGSGQSRP</sequence>
<dbReference type="InterPro" id="IPR036390">
    <property type="entry name" value="WH_DNA-bd_sf"/>
</dbReference>
<keyword evidence="4" id="KW-1185">Reference proteome</keyword>
<feature type="domain" description="Transcription regulator PadR N-terminal" evidence="1">
    <location>
        <begin position="7"/>
        <end position="77"/>
    </location>
</feature>
<dbReference type="InterPro" id="IPR036388">
    <property type="entry name" value="WH-like_DNA-bd_sf"/>
</dbReference>
<accession>A0A8J3WC74</accession>
<protein>
    <submittedName>
        <fullName evidence="3">PadR family transcriptional regulator</fullName>
    </submittedName>
</protein>
<dbReference type="PANTHER" id="PTHR43252">
    <property type="entry name" value="TRANSCRIPTIONAL REGULATOR YQJI"/>
    <property type="match status" value="1"/>
</dbReference>
<evidence type="ECO:0000259" key="2">
    <source>
        <dbReference type="Pfam" id="PF10400"/>
    </source>
</evidence>
<dbReference type="Proteomes" id="UP000655044">
    <property type="component" value="Unassembled WGS sequence"/>
</dbReference>
<dbReference type="EMBL" id="BOOI01000019">
    <property type="protein sequence ID" value="GIH83900.1"/>
    <property type="molecule type" value="Genomic_DNA"/>
</dbReference>
<name>A0A8J3WC74_PLARO</name>
<dbReference type="Gene3D" id="6.10.140.190">
    <property type="match status" value="1"/>
</dbReference>
<dbReference type="SUPFAM" id="SSF46785">
    <property type="entry name" value="Winged helix' DNA-binding domain"/>
    <property type="match status" value="1"/>
</dbReference>
<dbReference type="OrthoDB" id="3186544at2"/>
<evidence type="ECO:0000313" key="3">
    <source>
        <dbReference type="EMBL" id="GIH83900.1"/>
    </source>
</evidence>
<comment type="caution">
    <text evidence="3">The sequence shown here is derived from an EMBL/GenBank/DDBJ whole genome shotgun (WGS) entry which is preliminary data.</text>
</comment>
<dbReference type="AlphaFoldDB" id="A0A8J3WC74"/>
<dbReference type="RefSeq" id="WP_084779604.1">
    <property type="nucleotide sequence ID" value="NZ_BMQP01000007.1"/>
</dbReference>
<dbReference type="Pfam" id="PF03551">
    <property type="entry name" value="PadR"/>
    <property type="match status" value="1"/>
</dbReference>
<dbReference type="InterPro" id="IPR018309">
    <property type="entry name" value="Tscrpt_reg_PadR_C"/>
</dbReference>
<gene>
    <name evidence="3" type="ORF">Pro02_23080</name>
</gene>
<evidence type="ECO:0000259" key="1">
    <source>
        <dbReference type="Pfam" id="PF03551"/>
    </source>
</evidence>
<reference evidence="3" key="1">
    <citation type="submission" date="2021-01" db="EMBL/GenBank/DDBJ databases">
        <title>Whole genome shotgun sequence of Planobispora rosea NBRC 15558.</title>
        <authorList>
            <person name="Komaki H."/>
            <person name="Tamura T."/>
        </authorList>
    </citation>
    <scope>NUCLEOTIDE SEQUENCE</scope>
    <source>
        <strain evidence="3">NBRC 15558</strain>
    </source>
</reference>